<organism evidence="5 6">
    <name type="scientific">Caldibacillus debilis GB1</name>
    <dbReference type="NCBI Taxonomy" id="1339248"/>
    <lineage>
        <taxon>Bacteria</taxon>
        <taxon>Bacillati</taxon>
        <taxon>Bacillota</taxon>
        <taxon>Bacilli</taxon>
        <taxon>Bacillales</taxon>
        <taxon>Bacillaceae</taxon>
        <taxon>Caldibacillus</taxon>
    </lineage>
</organism>
<dbReference type="Gene3D" id="3.90.1510.10">
    <property type="entry name" value="Glycerate kinase, domain 2"/>
    <property type="match status" value="1"/>
</dbReference>
<dbReference type="GO" id="GO:0008887">
    <property type="term" value="F:glycerate kinase activity"/>
    <property type="evidence" value="ECO:0007669"/>
    <property type="project" value="UniProtKB-UniRule"/>
</dbReference>
<evidence type="ECO:0000256" key="2">
    <source>
        <dbReference type="ARBA" id="ARBA00022679"/>
    </source>
</evidence>
<sequence>MRFLIATDSFKDSLSAFEAGKAAKSGILRAFPEAEVEIAPMADGGEGSVDVLLSGNPDSAKGIEVFVHGPRMERVKATYAVIGQDGEETAFIESAQSSGLMLLAPAERNPMYTTTYGLGEQIRDAVKRGYRRIVISLGGSATNDGGVGMLQALGWKFYDETGQEIGKEGNPLLKVAGFSDDDAIPELRECRFIAASDVMNPFYGEKGAAYVFARQKGANECEIAVLDEALRKLAKLFENHYGVNVQEIQGAGAAGGLGGAIAACLNGRISSGVETMIKLTRLEEKIRRADVVITGEGSLDNQSMMGKVPIGVGKLARKHGKIAVGIAGRIDTELQEINRFLHAVFSIQTECRPLAEALQPNIAAKQIEVTVEQVVRMLRAGGTLNDVKRQ</sequence>
<protein>
    <submittedName>
        <fullName evidence="5">Glycerate kinase</fullName>
        <ecNumber evidence="5">2.7.1.31</ecNumber>
    </submittedName>
</protein>
<evidence type="ECO:0000256" key="4">
    <source>
        <dbReference type="PIRNR" id="PIRNR006078"/>
    </source>
</evidence>
<dbReference type="RefSeq" id="WP_183041621.1">
    <property type="nucleotide sequence ID" value="NZ_AZRV01000044.1"/>
</dbReference>
<keyword evidence="2 4" id="KW-0808">Transferase</keyword>
<gene>
    <name evidence="5" type="ORF">Cdeb_01383</name>
</gene>
<name>A0A420VCT1_9BACI</name>
<dbReference type="InterPro" id="IPR036129">
    <property type="entry name" value="Glycerate_kinase_sf"/>
</dbReference>
<reference evidence="5 6" key="1">
    <citation type="submission" date="2013-12" db="EMBL/GenBank/DDBJ databases">
        <title>Genome and proteome characterization of Caldibacillus debilis GB1 derived from a cellulolytic aero-tolerant co-culture.</title>
        <authorList>
            <person name="Wushke S.T."/>
            <person name="Zhang X."/>
            <person name="Fristensky B."/>
            <person name="Wilkins J.A."/>
            <person name="Levin D.B."/>
            <person name="Sparling R."/>
        </authorList>
    </citation>
    <scope>NUCLEOTIDE SEQUENCE [LARGE SCALE GENOMIC DNA]</scope>
    <source>
        <strain evidence="5 6">GB1</strain>
    </source>
</reference>
<dbReference type="GO" id="GO:0031388">
    <property type="term" value="P:organic acid phosphorylation"/>
    <property type="evidence" value="ECO:0007669"/>
    <property type="project" value="UniProtKB-UniRule"/>
</dbReference>
<accession>A0A420VCT1</accession>
<dbReference type="PANTHER" id="PTHR21599:SF0">
    <property type="entry name" value="GLYCERATE KINASE"/>
    <property type="match status" value="1"/>
</dbReference>
<dbReference type="PANTHER" id="PTHR21599">
    <property type="entry name" value="GLYCERATE KINASE"/>
    <property type="match status" value="1"/>
</dbReference>
<dbReference type="InterPro" id="IPR004381">
    <property type="entry name" value="Glycerate_kinase"/>
</dbReference>
<evidence type="ECO:0000313" key="5">
    <source>
        <dbReference type="EMBL" id="RKO61434.1"/>
    </source>
</evidence>
<dbReference type="Pfam" id="PF02595">
    <property type="entry name" value="Gly_kinase"/>
    <property type="match status" value="1"/>
</dbReference>
<dbReference type="AlphaFoldDB" id="A0A420VCT1"/>
<comment type="caution">
    <text evidence="5">The sequence shown here is derived from an EMBL/GenBank/DDBJ whole genome shotgun (WGS) entry which is preliminary data.</text>
</comment>
<dbReference type="SUPFAM" id="SSF110738">
    <property type="entry name" value="Glycerate kinase I"/>
    <property type="match status" value="1"/>
</dbReference>
<dbReference type="EMBL" id="AZRV01000044">
    <property type="protein sequence ID" value="RKO61434.1"/>
    <property type="molecule type" value="Genomic_DNA"/>
</dbReference>
<dbReference type="PIRSF" id="PIRSF006078">
    <property type="entry name" value="GlxK"/>
    <property type="match status" value="1"/>
</dbReference>
<dbReference type="EC" id="2.7.1.31" evidence="5"/>
<dbReference type="Gene3D" id="3.40.50.10350">
    <property type="entry name" value="Glycerate kinase, domain 1"/>
    <property type="match status" value="1"/>
</dbReference>
<proteinExistence type="inferred from homology"/>
<keyword evidence="3 4" id="KW-0418">Kinase</keyword>
<comment type="similarity">
    <text evidence="1 4">Belongs to the glycerate kinase type-1 family.</text>
</comment>
<evidence type="ECO:0000256" key="3">
    <source>
        <dbReference type="ARBA" id="ARBA00022777"/>
    </source>
</evidence>
<evidence type="ECO:0000256" key="1">
    <source>
        <dbReference type="ARBA" id="ARBA00006284"/>
    </source>
</evidence>
<dbReference type="InterPro" id="IPR018197">
    <property type="entry name" value="Glycerate_kinase_RE-like"/>
</dbReference>
<dbReference type="InterPro" id="IPR018193">
    <property type="entry name" value="Glyc_kinase_flavodox-like_fold"/>
</dbReference>
<dbReference type="Proteomes" id="UP000286235">
    <property type="component" value="Unassembled WGS sequence"/>
</dbReference>
<dbReference type="NCBIfam" id="TIGR00045">
    <property type="entry name" value="glycerate kinase"/>
    <property type="match status" value="1"/>
</dbReference>
<evidence type="ECO:0000313" key="6">
    <source>
        <dbReference type="Proteomes" id="UP000286235"/>
    </source>
</evidence>
<keyword evidence="6" id="KW-1185">Reference proteome</keyword>